<gene>
    <name evidence="5" type="ORF">ARHIZOSPH14_04350</name>
</gene>
<evidence type="ECO:0000256" key="2">
    <source>
        <dbReference type="SAM" id="Phobius"/>
    </source>
</evidence>
<feature type="transmembrane region" description="Helical" evidence="2">
    <location>
        <begin position="142"/>
        <end position="160"/>
    </location>
</feature>
<dbReference type="Pfam" id="PF07786">
    <property type="entry name" value="HGSNAT_cat"/>
    <property type="match status" value="1"/>
</dbReference>
<feature type="transmembrane region" description="Helical" evidence="2">
    <location>
        <begin position="119"/>
        <end position="137"/>
    </location>
</feature>
<feature type="transmembrane region" description="Helical" evidence="2">
    <location>
        <begin position="214"/>
        <end position="233"/>
    </location>
</feature>
<keyword evidence="6" id="KW-1185">Reference proteome</keyword>
<feature type="domain" description="Heparan-alpha-glucosaminide N-acetyltransferase catalytic" evidence="4">
    <location>
        <begin position="20"/>
        <end position="208"/>
    </location>
</feature>
<feature type="domain" description="DUF418" evidence="3">
    <location>
        <begin position="215"/>
        <end position="354"/>
    </location>
</feature>
<accession>A0A9W6FQL5</accession>
<dbReference type="AlphaFoldDB" id="A0A9W6FQL5"/>
<feature type="region of interest" description="Disordered" evidence="1">
    <location>
        <begin position="363"/>
        <end position="385"/>
    </location>
</feature>
<feature type="transmembrane region" description="Helical" evidence="2">
    <location>
        <begin position="288"/>
        <end position="308"/>
    </location>
</feature>
<dbReference type="EMBL" id="BSDP01000001">
    <property type="protein sequence ID" value="GLI26193.1"/>
    <property type="molecule type" value="Genomic_DNA"/>
</dbReference>
<evidence type="ECO:0008006" key="7">
    <source>
        <dbReference type="Google" id="ProtNLM"/>
    </source>
</evidence>
<dbReference type="Pfam" id="PF04235">
    <property type="entry name" value="DUF418"/>
    <property type="match status" value="1"/>
</dbReference>
<dbReference type="RefSeq" id="WP_281882191.1">
    <property type="nucleotide sequence ID" value="NZ_BSDP01000001.1"/>
</dbReference>
<organism evidence="5 6">
    <name type="scientific">Agromyces rhizosphaerae</name>
    <dbReference type="NCBI Taxonomy" id="88374"/>
    <lineage>
        <taxon>Bacteria</taxon>
        <taxon>Bacillati</taxon>
        <taxon>Actinomycetota</taxon>
        <taxon>Actinomycetes</taxon>
        <taxon>Micrococcales</taxon>
        <taxon>Microbacteriaceae</taxon>
        <taxon>Agromyces</taxon>
    </lineage>
</organism>
<keyword evidence="2" id="KW-0472">Membrane</keyword>
<evidence type="ECO:0000256" key="1">
    <source>
        <dbReference type="SAM" id="MobiDB-lite"/>
    </source>
</evidence>
<reference evidence="5" key="1">
    <citation type="submission" date="2022-12" db="EMBL/GenBank/DDBJ databases">
        <title>Reference genome sequencing for broad-spectrum identification of bacterial and archaeal isolates by mass spectrometry.</title>
        <authorList>
            <person name="Sekiguchi Y."/>
            <person name="Tourlousse D.M."/>
        </authorList>
    </citation>
    <scope>NUCLEOTIDE SEQUENCE</scope>
    <source>
        <strain evidence="5">14</strain>
    </source>
</reference>
<dbReference type="PANTHER" id="PTHR30590">
    <property type="entry name" value="INNER MEMBRANE PROTEIN"/>
    <property type="match status" value="1"/>
</dbReference>
<evidence type="ECO:0000313" key="6">
    <source>
        <dbReference type="Proteomes" id="UP001144396"/>
    </source>
</evidence>
<feature type="transmembrane region" description="Helical" evidence="2">
    <location>
        <begin position="180"/>
        <end position="202"/>
    </location>
</feature>
<keyword evidence="2" id="KW-0812">Transmembrane</keyword>
<keyword evidence="2" id="KW-1133">Transmembrane helix</keyword>
<dbReference type="InterPro" id="IPR052529">
    <property type="entry name" value="Bact_Transport_Assoc"/>
</dbReference>
<feature type="transmembrane region" description="Helical" evidence="2">
    <location>
        <begin position="320"/>
        <end position="337"/>
    </location>
</feature>
<evidence type="ECO:0000259" key="3">
    <source>
        <dbReference type="Pfam" id="PF04235"/>
    </source>
</evidence>
<evidence type="ECO:0000259" key="4">
    <source>
        <dbReference type="Pfam" id="PF07786"/>
    </source>
</evidence>
<feature type="transmembrane region" description="Helical" evidence="2">
    <location>
        <begin position="245"/>
        <end position="267"/>
    </location>
</feature>
<sequence length="385" mass="40696">MRDAETRSDPVATPFAAARRVDGVDAARGLALVGMFVAHLAPDASAGTLEATLLSVADERPRLLFALAAGIGLGLLTGGERPTSQGDRGELRRQLTVRAVLLLLLGLLLMYILQPLVSVILDEYGIAFLLLLPLVFLPRPLLLGLGAGLLVIMPGLALALSATEPVRDARSGRTFLLVDWFLSGSYPVLVWVPVMLVGLAFARYGLRRPSTTAIAGLVGLAAVVAYLPGNALLDMGSGTLADAVGTSLVTFANVGAGLALTAALLAVTQWGTDATRRAASIALSPLSAMGSMPLTVYTAHVVVISQAIRIEDGVPEDDSWTLLALTILGSMAFALAWRRWVGRGPLEALFRWVSGRDRIRRRSEPGGMRTWEDSDGSETNGEPTR</sequence>
<dbReference type="InterPro" id="IPR007349">
    <property type="entry name" value="DUF418"/>
</dbReference>
<dbReference type="Proteomes" id="UP001144396">
    <property type="component" value="Unassembled WGS sequence"/>
</dbReference>
<protein>
    <recommendedName>
        <fullName evidence="7">DUF418 domain-containing protein</fullName>
    </recommendedName>
</protein>
<proteinExistence type="predicted"/>
<comment type="caution">
    <text evidence="5">The sequence shown here is derived from an EMBL/GenBank/DDBJ whole genome shotgun (WGS) entry which is preliminary data.</text>
</comment>
<feature type="transmembrane region" description="Helical" evidence="2">
    <location>
        <begin position="95"/>
        <end position="113"/>
    </location>
</feature>
<dbReference type="PANTHER" id="PTHR30590:SF2">
    <property type="entry name" value="INNER MEMBRANE PROTEIN"/>
    <property type="match status" value="1"/>
</dbReference>
<name>A0A9W6FQL5_9MICO</name>
<evidence type="ECO:0000313" key="5">
    <source>
        <dbReference type="EMBL" id="GLI26193.1"/>
    </source>
</evidence>
<dbReference type="InterPro" id="IPR012429">
    <property type="entry name" value="HGSNAT_cat"/>
</dbReference>